<dbReference type="InterPro" id="IPR039859">
    <property type="entry name" value="PFA4/ZDH16/20/ERF2-like"/>
</dbReference>
<feature type="transmembrane region" description="Helical" evidence="7">
    <location>
        <begin position="261"/>
        <end position="282"/>
    </location>
</feature>
<reference evidence="10" key="3">
    <citation type="submission" date="2021-02" db="UniProtKB">
        <authorList>
            <consortium name="EnsemblMetazoa"/>
        </authorList>
    </citation>
    <scope>IDENTIFICATION</scope>
    <source>
        <strain evidence="10">USDA</strain>
    </source>
</reference>
<dbReference type="CTD" id="8233352"/>
<comment type="catalytic activity">
    <reaction evidence="7">
        <text>L-cysteinyl-[protein] + hexadecanoyl-CoA = S-hexadecanoyl-L-cysteinyl-[protein] + CoA</text>
        <dbReference type="Rhea" id="RHEA:36683"/>
        <dbReference type="Rhea" id="RHEA-COMP:10131"/>
        <dbReference type="Rhea" id="RHEA-COMP:11032"/>
        <dbReference type="ChEBI" id="CHEBI:29950"/>
        <dbReference type="ChEBI" id="CHEBI:57287"/>
        <dbReference type="ChEBI" id="CHEBI:57379"/>
        <dbReference type="ChEBI" id="CHEBI:74151"/>
        <dbReference type="EC" id="2.3.1.225"/>
    </reaction>
</comment>
<name>E0V918_PEDHC</name>
<evidence type="ECO:0000256" key="4">
    <source>
        <dbReference type="ARBA" id="ARBA00022989"/>
    </source>
</evidence>
<evidence type="ECO:0000313" key="11">
    <source>
        <dbReference type="Proteomes" id="UP000009046"/>
    </source>
</evidence>
<dbReference type="AlphaFoldDB" id="E0V918"/>
<organism>
    <name type="scientific">Pediculus humanus subsp. corporis</name>
    <name type="common">Body louse</name>
    <dbReference type="NCBI Taxonomy" id="121224"/>
    <lineage>
        <taxon>Eukaryota</taxon>
        <taxon>Metazoa</taxon>
        <taxon>Ecdysozoa</taxon>
        <taxon>Arthropoda</taxon>
        <taxon>Hexapoda</taxon>
        <taxon>Insecta</taxon>
        <taxon>Pterygota</taxon>
        <taxon>Neoptera</taxon>
        <taxon>Paraneoptera</taxon>
        <taxon>Psocodea</taxon>
        <taxon>Troctomorpha</taxon>
        <taxon>Phthiraptera</taxon>
        <taxon>Anoplura</taxon>
        <taxon>Pediculidae</taxon>
        <taxon>Pediculus</taxon>
    </lineage>
</organism>
<dbReference type="EMBL" id="DS234988">
    <property type="protein sequence ID" value="EEB09874.1"/>
    <property type="molecule type" value="Genomic_DNA"/>
</dbReference>
<keyword evidence="6 7" id="KW-0012">Acyltransferase</keyword>
<dbReference type="InParanoid" id="E0V918"/>
<dbReference type="InterPro" id="IPR001594">
    <property type="entry name" value="Palmitoyltrfase_DHHC"/>
</dbReference>
<evidence type="ECO:0000256" key="7">
    <source>
        <dbReference type="RuleBase" id="RU079119"/>
    </source>
</evidence>
<reference evidence="9" key="1">
    <citation type="submission" date="2007-04" db="EMBL/GenBank/DDBJ databases">
        <title>Annotation of Pediculus humanus corporis strain USDA.</title>
        <authorList>
            <person name="Kirkness E."/>
            <person name="Hannick L."/>
            <person name="Hass B."/>
            <person name="Bruggner R."/>
            <person name="Lawson D."/>
            <person name="Bidwell S."/>
            <person name="Joardar V."/>
            <person name="Caler E."/>
            <person name="Walenz B."/>
            <person name="Inman J."/>
            <person name="Schobel S."/>
            <person name="Galinsky K."/>
            <person name="Amedeo P."/>
            <person name="Strausberg R."/>
        </authorList>
    </citation>
    <scope>NUCLEOTIDE SEQUENCE</scope>
    <source>
        <strain evidence="9">USDA</strain>
    </source>
</reference>
<feature type="domain" description="Palmitoyltransferase DHHC" evidence="8">
    <location>
        <begin position="138"/>
        <end position="295"/>
    </location>
</feature>
<dbReference type="GeneID" id="8233352"/>
<reference evidence="9" key="2">
    <citation type="submission" date="2007-04" db="EMBL/GenBank/DDBJ databases">
        <title>The genome of the human body louse.</title>
        <authorList>
            <consortium name="The Human Body Louse Genome Consortium"/>
            <person name="Kirkness E."/>
            <person name="Walenz B."/>
            <person name="Hass B."/>
            <person name="Bruggner R."/>
            <person name="Strausberg R."/>
        </authorList>
    </citation>
    <scope>NUCLEOTIDE SEQUENCE</scope>
    <source>
        <strain evidence="9">USDA</strain>
    </source>
</reference>
<protein>
    <recommendedName>
        <fullName evidence="7">Palmitoyltransferase</fullName>
        <ecNumber evidence="7">2.3.1.225</ecNumber>
    </recommendedName>
</protein>
<dbReference type="eggNOG" id="KOG1313">
    <property type="taxonomic scope" value="Eukaryota"/>
</dbReference>
<proteinExistence type="inferred from homology"/>
<comment type="domain">
    <text evidence="7">The DHHC domain is required for palmitoyltransferase activity.</text>
</comment>
<feature type="transmembrane region" description="Helical" evidence="7">
    <location>
        <begin position="62"/>
        <end position="87"/>
    </location>
</feature>
<dbReference type="EC" id="2.3.1.225" evidence="7"/>
<evidence type="ECO:0000256" key="3">
    <source>
        <dbReference type="ARBA" id="ARBA00022692"/>
    </source>
</evidence>
<evidence type="ECO:0000313" key="9">
    <source>
        <dbReference type="EMBL" id="EEB09874.1"/>
    </source>
</evidence>
<dbReference type="HOGENOM" id="CLU_054274_0_0_1"/>
<dbReference type="GO" id="GO:0016020">
    <property type="term" value="C:membrane"/>
    <property type="evidence" value="ECO:0007669"/>
    <property type="project" value="UniProtKB-SubCell"/>
</dbReference>
<dbReference type="RefSeq" id="XP_002422612.1">
    <property type="nucleotide sequence ID" value="XM_002422567.1"/>
</dbReference>
<evidence type="ECO:0000259" key="8">
    <source>
        <dbReference type="Pfam" id="PF01529"/>
    </source>
</evidence>
<feature type="transmembrane region" description="Helical" evidence="7">
    <location>
        <begin position="99"/>
        <end position="118"/>
    </location>
</feature>
<feature type="transmembrane region" description="Helical" evidence="7">
    <location>
        <begin position="183"/>
        <end position="207"/>
    </location>
</feature>
<dbReference type="PANTHER" id="PTHR12246">
    <property type="entry name" value="PALMITOYLTRANSFERASE ZDHHC16"/>
    <property type="match status" value="1"/>
</dbReference>
<keyword evidence="11" id="KW-1185">Reference proteome</keyword>
<sequence>MTSFVQIILKPFRKIWHIAYNKWFKFKIEIKSLFYNNFLDINYVGDIFMEPMFWFVDNFTKMLGPFFIAAVSCLTTCIVLICYVIGLPYWWKKSPITTIFLLIFGNWLLLNIAFHYFMGCYVSPGLPPKSALIPVAVSICKKCIAPKPPRTHHCSVCNKCILKMDHHCPWLNNCVGFYNHRHFFLYTVYMTAGVLFLIIFGVEIAYYSVYLEKSLDKCFDPEEEEEEELIGHPVKFNNTVMIPVIDHDAKIWDMKKIEKNCIIFTALICLGVLIALGSLSIWHGRLISRGETSIEGNINKTETIRYAKQNKIYVNPYDFGWKTNWKLFLGLNEGRTWFHVLFPSTHKPIGNGIMWDTIFSEYNDSFLKEIEYKEFKVEKKIF</sequence>
<dbReference type="EnsemblMetazoa" id="PHUM003160-RA">
    <property type="protein sequence ID" value="PHUM003160-PA"/>
    <property type="gene ID" value="PHUM003160"/>
</dbReference>
<dbReference type="PROSITE" id="PS50216">
    <property type="entry name" value="DHHC"/>
    <property type="match status" value="1"/>
</dbReference>
<dbReference type="VEuPathDB" id="VectorBase:PHUM003160"/>
<evidence type="ECO:0000256" key="2">
    <source>
        <dbReference type="ARBA" id="ARBA00022679"/>
    </source>
</evidence>
<dbReference type="KEGG" id="phu:Phum_PHUM003160"/>
<evidence type="ECO:0000256" key="6">
    <source>
        <dbReference type="ARBA" id="ARBA00023315"/>
    </source>
</evidence>
<dbReference type="OMA" id="APFEDEW"/>
<dbReference type="STRING" id="121224.E0V918"/>
<dbReference type="FunCoup" id="E0V918">
    <property type="interactions" value="2011"/>
</dbReference>
<comment type="similarity">
    <text evidence="7">Belongs to the DHHC palmitoyltransferase family.</text>
</comment>
<dbReference type="Pfam" id="PF01529">
    <property type="entry name" value="DHHC"/>
    <property type="match status" value="1"/>
</dbReference>
<evidence type="ECO:0000256" key="5">
    <source>
        <dbReference type="ARBA" id="ARBA00023136"/>
    </source>
</evidence>
<gene>
    <name evidence="10" type="primary">8233352</name>
    <name evidence="9" type="ORF">Phum_PHUM003160</name>
</gene>
<dbReference type="GO" id="GO:0019706">
    <property type="term" value="F:protein-cysteine S-palmitoyltransferase activity"/>
    <property type="evidence" value="ECO:0007669"/>
    <property type="project" value="UniProtKB-EC"/>
</dbReference>
<keyword evidence="4 7" id="KW-1133">Transmembrane helix</keyword>
<evidence type="ECO:0000256" key="1">
    <source>
        <dbReference type="ARBA" id="ARBA00004141"/>
    </source>
</evidence>
<keyword evidence="5 7" id="KW-0472">Membrane</keyword>
<accession>E0V918</accession>
<keyword evidence="3 7" id="KW-0812">Transmembrane</keyword>
<dbReference type="EMBL" id="AAZO01000041">
    <property type="status" value="NOT_ANNOTATED_CDS"/>
    <property type="molecule type" value="Genomic_DNA"/>
</dbReference>
<keyword evidence="2 7" id="KW-0808">Transferase</keyword>
<dbReference type="Proteomes" id="UP000009046">
    <property type="component" value="Unassembled WGS sequence"/>
</dbReference>
<comment type="subcellular location">
    <subcellularLocation>
        <location evidence="1">Membrane</location>
        <topology evidence="1">Multi-pass membrane protein</topology>
    </subcellularLocation>
</comment>
<dbReference type="OrthoDB" id="331948at2759"/>
<evidence type="ECO:0000313" key="10">
    <source>
        <dbReference type="EnsemblMetazoa" id="PHUM003160-PA"/>
    </source>
</evidence>